<name>A0AAN7FF57_QUERU</name>
<evidence type="ECO:0000313" key="1">
    <source>
        <dbReference type="EMBL" id="KAK4592065.1"/>
    </source>
</evidence>
<dbReference type="InterPro" id="IPR044710">
    <property type="entry name" value="PTAC6"/>
</dbReference>
<keyword evidence="2" id="KW-1185">Reference proteome</keyword>
<gene>
    <name evidence="1" type="ORF">RGQ29_016522</name>
</gene>
<comment type="caution">
    <text evidence="1">The sequence shown here is derived from an EMBL/GenBank/DDBJ whole genome shotgun (WGS) entry which is preliminary data.</text>
</comment>
<dbReference type="AlphaFoldDB" id="A0AAN7FF57"/>
<dbReference type="Proteomes" id="UP001324115">
    <property type="component" value="Unassembled WGS sequence"/>
</dbReference>
<dbReference type="PANTHER" id="PTHR35994">
    <property type="entry name" value="EXPRESSED PROTEIN"/>
    <property type="match status" value="1"/>
</dbReference>
<accession>A0AAN7FF57</accession>
<dbReference type="EMBL" id="JAXUIC010000004">
    <property type="protein sequence ID" value="KAK4592065.1"/>
    <property type="molecule type" value="Genomic_DNA"/>
</dbReference>
<protein>
    <submittedName>
        <fullName evidence="1">Uncharacterized protein</fullName>
    </submittedName>
</protein>
<organism evidence="1 2">
    <name type="scientific">Quercus rubra</name>
    <name type="common">Northern red oak</name>
    <name type="synonym">Quercus borealis</name>
    <dbReference type="NCBI Taxonomy" id="3512"/>
    <lineage>
        <taxon>Eukaryota</taxon>
        <taxon>Viridiplantae</taxon>
        <taxon>Streptophyta</taxon>
        <taxon>Embryophyta</taxon>
        <taxon>Tracheophyta</taxon>
        <taxon>Spermatophyta</taxon>
        <taxon>Magnoliopsida</taxon>
        <taxon>eudicotyledons</taxon>
        <taxon>Gunneridae</taxon>
        <taxon>Pentapetalae</taxon>
        <taxon>rosids</taxon>
        <taxon>fabids</taxon>
        <taxon>Fagales</taxon>
        <taxon>Fagaceae</taxon>
        <taxon>Quercus</taxon>
    </lineage>
</organism>
<proteinExistence type="predicted"/>
<dbReference type="GO" id="GO:0000427">
    <property type="term" value="C:plastid-encoded plastid RNA polymerase complex"/>
    <property type="evidence" value="ECO:0007669"/>
    <property type="project" value="InterPro"/>
</dbReference>
<sequence>MKPQVFLTKYYRNRRLDDLVFVLDFVEIYVIDSKTKSITKAKFLVRIFVCEY</sequence>
<reference evidence="1 2" key="1">
    <citation type="journal article" date="2023" name="G3 (Bethesda)">
        <title>A haplotype-resolved chromosome-scale genome for Quercus rubra L. provides insights into the genetics of adaptive traits for red oak species.</title>
        <authorList>
            <person name="Kapoor B."/>
            <person name="Jenkins J."/>
            <person name="Schmutz J."/>
            <person name="Zhebentyayeva T."/>
            <person name="Kuelheim C."/>
            <person name="Coggeshall M."/>
            <person name="Heim C."/>
            <person name="Lasky J.R."/>
            <person name="Leites L."/>
            <person name="Islam-Faridi N."/>
            <person name="Romero-Severson J."/>
            <person name="DeLeo V.L."/>
            <person name="Lucas S.M."/>
            <person name="Lazic D."/>
            <person name="Gailing O."/>
            <person name="Carlson J."/>
            <person name="Staton M."/>
        </authorList>
    </citation>
    <scope>NUCLEOTIDE SEQUENCE [LARGE SCALE GENOMIC DNA]</scope>
    <source>
        <strain evidence="1">Pseudo-F2</strain>
    </source>
</reference>
<evidence type="ECO:0000313" key="2">
    <source>
        <dbReference type="Proteomes" id="UP001324115"/>
    </source>
</evidence>
<dbReference type="PANTHER" id="PTHR35994:SF1">
    <property type="entry name" value="PLASTID TRANSCRIPTIONALLY ACTIVE PROTEIN 6, CHLOROPLASTIC"/>
    <property type="match status" value="1"/>
</dbReference>